<evidence type="ECO:0000256" key="9">
    <source>
        <dbReference type="ARBA" id="ARBA00023239"/>
    </source>
</evidence>
<proteinExistence type="inferred from homology"/>
<comment type="PTM">
    <text evidence="12">Is synthesized initially as an inactive proenzyme. Formation of the active enzyme involves a self-maturation process in which the active site pyruvoyl group is generated from an internal serine residue via an autocatalytic post-translational modification. Two non-identical subunits are generated from the proenzyme in this reaction, and the pyruvate is formed at the N-terminus of the alpha chain, which is derived from the carboxyl end of the proenzyme. The autoendoproteolytic cleavage occurs by a canonical serine protease mechanism, in which the side chain hydroxyl group of the serine supplies its oxygen atom to form the C-terminus of the beta chain, while the remainder of the serine residue undergoes an oxidative deamination to produce ammonia and the pyruvoyl prosthetic group on the alpha chain. During this reaction, the Ser that is part of the protease active site of the proenzyme becomes the pyruvoyl prosthetic group, which constitutes an essential element of the active site of the mature decarboxylase.</text>
</comment>
<feature type="active site" description="Charge relay system; for autoendoproteolytic cleavage activity" evidence="12">
    <location>
        <position position="1087"/>
    </location>
</feature>
<dbReference type="GO" id="GO:0016540">
    <property type="term" value="P:protein autoprocessing"/>
    <property type="evidence" value="ECO:0007669"/>
    <property type="project" value="UniProtKB-UniRule"/>
</dbReference>
<dbReference type="NCBIfam" id="TIGR00163">
    <property type="entry name" value="PS_decarb"/>
    <property type="match status" value="1"/>
</dbReference>
<evidence type="ECO:0000256" key="2">
    <source>
        <dbReference type="ARBA" id="ARBA00022516"/>
    </source>
</evidence>
<dbReference type="UniPathway" id="UPA00558">
    <property type="reaction ID" value="UER00616"/>
</dbReference>
<keyword evidence="16" id="KW-1185">Reference proteome</keyword>
<comment type="caution">
    <text evidence="15">The sequence shown here is derived from an EMBL/GenBank/DDBJ whole genome shotgun (WGS) entry which is preliminary data.</text>
</comment>
<dbReference type="FunCoup" id="A0A066VEQ4">
    <property type="interactions" value="49"/>
</dbReference>
<feature type="active site" description="Charge relay system; for autoendoproteolytic cleavage activity" evidence="12">
    <location>
        <position position="1232"/>
    </location>
</feature>
<organism evidence="15 16">
    <name type="scientific">Tilletiaria anomala (strain ATCC 24038 / CBS 436.72 / UBC 951)</name>
    <dbReference type="NCBI Taxonomy" id="1037660"/>
    <lineage>
        <taxon>Eukaryota</taxon>
        <taxon>Fungi</taxon>
        <taxon>Dikarya</taxon>
        <taxon>Basidiomycota</taxon>
        <taxon>Ustilaginomycotina</taxon>
        <taxon>Exobasidiomycetes</taxon>
        <taxon>Georgefischeriales</taxon>
        <taxon>Tilletiariaceae</taxon>
        <taxon>Tilletiaria</taxon>
    </lineage>
</organism>
<keyword evidence="4" id="KW-0106">Calcium</keyword>
<dbReference type="Gene3D" id="2.60.40.150">
    <property type="entry name" value="C2 domain"/>
    <property type="match status" value="2"/>
</dbReference>
<feature type="compositionally biased region" description="Polar residues" evidence="13">
    <location>
        <begin position="64"/>
        <end position="74"/>
    </location>
</feature>
<dbReference type="CDD" id="cd04039">
    <property type="entry name" value="C2_PSD"/>
    <property type="match status" value="1"/>
</dbReference>
<dbReference type="InterPro" id="IPR003817">
    <property type="entry name" value="PS_Dcarbxylase"/>
</dbReference>
<dbReference type="PANTHER" id="PTHR10067">
    <property type="entry name" value="PHOSPHATIDYLSERINE DECARBOXYLASE"/>
    <property type="match status" value="1"/>
</dbReference>
<keyword evidence="9 12" id="KW-0456">Lyase</keyword>
<comment type="subcellular location">
    <subcellularLocation>
        <location evidence="12">Golgi apparatus membrane</location>
        <topology evidence="12">Peripheral membrane protein</topology>
        <orientation evidence="12">Cytoplasmic side</orientation>
    </subcellularLocation>
    <subcellularLocation>
        <location evidence="12">Endosome membrane</location>
        <topology evidence="12">Peripheral membrane protein</topology>
        <orientation evidence="12">Cytoplasmic side</orientation>
    </subcellularLocation>
</comment>
<dbReference type="InterPro" id="IPR018247">
    <property type="entry name" value="EF_Hand_1_Ca_BS"/>
</dbReference>
<dbReference type="OMA" id="FHCPADA"/>
<feature type="compositionally biased region" description="Basic residues" evidence="13">
    <location>
        <begin position="497"/>
        <end position="513"/>
    </location>
</feature>
<dbReference type="HAMAP" id="MF_00663">
    <property type="entry name" value="PS_decarb_PSD_B_type2"/>
    <property type="match status" value="1"/>
</dbReference>
<evidence type="ECO:0000256" key="4">
    <source>
        <dbReference type="ARBA" id="ARBA00022837"/>
    </source>
</evidence>
<evidence type="ECO:0000256" key="10">
    <source>
        <dbReference type="ARBA" id="ARBA00023264"/>
    </source>
</evidence>
<dbReference type="Proteomes" id="UP000027361">
    <property type="component" value="Unassembled WGS sequence"/>
</dbReference>
<dbReference type="PROSITE" id="PS50004">
    <property type="entry name" value="C2"/>
    <property type="match status" value="2"/>
</dbReference>
<evidence type="ECO:0000256" key="8">
    <source>
        <dbReference type="ARBA" id="ARBA00023209"/>
    </source>
</evidence>
<evidence type="ECO:0000256" key="1">
    <source>
        <dbReference type="ARBA" id="ARBA00005189"/>
    </source>
</evidence>
<dbReference type="SMART" id="SM00239">
    <property type="entry name" value="C2"/>
    <property type="match status" value="2"/>
</dbReference>
<comment type="catalytic activity">
    <reaction evidence="12">
        <text>a 1,2-diacyl-sn-glycero-3-phospho-L-serine + H(+) = a 1,2-diacyl-sn-glycero-3-phosphoethanolamine + CO2</text>
        <dbReference type="Rhea" id="RHEA:20828"/>
        <dbReference type="ChEBI" id="CHEBI:15378"/>
        <dbReference type="ChEBI" id="CHEBI:16526"/>
        <dbReference type="ChEBI" id="CHEBI:57262"/>
        <dbReference type="ChEBI" id="CHEBI:64612"/>
        <dbReference type="EC" id="4.1.1.65"/>
    </reaction>
</comment>
<keyword evidence="3 12" id="KW-0210">Decarboxylase</keyword>
<dbReference type="InterPro" id="IPR011992">
    <property type="entry name" value="EF-hand-dom_pair"/>
</dbReference>
<evidence type="ECO:0000313" key="15">
    <source>
        <dbReference type="EMBL" id="KDN39916.1"/>
    </source>
</evidence>
<evidence type="ECO:0000256" key="5">
    <source>
        <dbReference type="ARBA" id="ARBA00023098"/>
    </source>
</evidence>
<keyword evidence="2 12" id="KW-0444">Lipid biosynthesis</keyword>
<dbReference type="GO" id="GO:0005795">
    <property type="term" value="C:Golgi stack"/>
    <property type="evidence" value="ECO:0007669"/>
    <property type="project" value="UniProtKB-UniRule"/>
</dbReference>
<comment type="domain">
    <text evidence="12">The C2 domains have an essential, but non-catalytic function. They may facilitate interactions with other proteins and are required for lipid transport function.</text>
</comment>
<evidence type="ECO:0000313" key="16">
    <source>
        <dbReference type="Proteomes" id="UP000027361"/>
    </source>
</evidence>
<feature type="compositionally biased region" description="Basic residues" evidence="13">
    <location>
        <begin position="140"/>
        <end position="152"/>
    </location>
</feature>
<evidence type="ECO:0000259" key="14">
    <source>
        <dbReference type="PROSITE" id="PS50004"/>
    </source>
</evidence>
<dbReference type="STRING" id="1037660.A0A066VEQ4"/>
<dbReference type="SUPFAM" id="SSF49562">
    <property type="entry name" value="C2 domain (Calcium/lipid-binding domain, CaLB)"/>
    <property type="match status" value="2"/>
</dbReference>
<dbReference type="InterPro" id="IPR033177">
    <property type="entry name" value="PSD-B"/>
</dbReference>
<comment type="subunit">
    <text evidence="12">Heterodimer of a large membrane-associated beta subunit and a small pyruvoyl-containing alpha subunit.</text>
</comment>
<evidence type="ECO:0000256" key="6">
    <source>
        <dbReference type="ARBA" id="ARBA00023136"/>
    </source>
</evidence>
<feature type="compositionally biased region" description="Low complexity" evidence="13">
    <location>
        <begin position="47"/>
        <end position="63"/>
    </location>
</feature>
<comment type="pathway">
    <text evidence="12">Phospholipid metabolism; phosphatidylethanolamine biosynthesis; phosphatidylethanolamine from CDP-diacylglycerol: step 2/2.</text>
</comment>
<evidence type="ECO:0000256" key="12">
    <source>
        <dbReference type="HAMAP-Rule" id="MF_03209"/>
    </source>
</evidence>
<feature type="active site" description="Charge relay system; for autoendoproteolytic cleavage activity" evidence="12">
    <location>
        <position position="1145"/>
    </location>
</feature>
<feature type="region of interest" description="Disordered" evidence="13">
    <location>
        <begin position="133"/>
        <end position="198"/>
    </location>
</feature>
<dbReference type="EMBL" id="JMSN01000098">
    <property type="protein sequence ID" value="KDN39916.1"/>
    <property type="molecule type" value="Genomic_DNA"/>
</dbReference>
<keyword evidence="8 12" id="KW-0594">Phospholipid biosynthesis</keyword>
<reference evidence="15 16" key="1">
    <citation type="submission" date="2014-05" db="EMBL/GenBank/DDBJ databases">
        <title>Draft genome sequence of a rare smut relative, Tilletiaria anomala UBC 951.</title>
        <authorList>
            <consortium name="DOE Joint Genome Institute"/>
            <person name="Toome M."/>
            <person name="Kuo A."/>
            <person name="Henrissat B."/>
            <person name="Lipzen A."/>
            <person name="Tritt A."/>
            <person name="Yoshinaga Y."/>
            <person name="Zane M."/>
            <person name="Barry K."/>
            <person name="Grigoriev I.V."/>
            <person name="Spatafora J.W."/>
            <person name="Aimea M.C."/>
        </authorList>
    </citation>
    <scope>NUCLEOTIDE SEQUENCE [LARGE SCALE GENOMIC DNA]</scope>
    <source>
        <strain evidence="15 16">UBC 951</strain>
    </source>
</reference>
<feature type="chain" id="PRO_5023522045" description="Phosphatidylserine decarboxylase 2 alpha chain" evidence="12">
    <location>
        <begin position="1232"/>
        <end position="1274"/>
    </location>
</feature>
<feature type="compositionally biased region" description="Low complexity" evidence="13">
    <location>
        <begin position="467"/>
        <end position="478"/>
    </location>
</feature>
<dbReference type="EC" id="4.1.1.65" evidence="12"/>
<feature type="active site" description="Schiff-base intermediate with substrate; via pyruvic acid; for decarboxylase activity" evidence="12">
    <location>
        <position position="1232"/>
    </location>
</feature>
<dbReference type="InterPro" id="IPR033179">
    <property type="entry name" value="PSD_type2_pro"/>
</dbReference>
<dbReference type="OrthoDB" id="5973539at2759"/>
<sequence length="1274" mass="138948">MADAQQVLARLRVQIVAAHNLIGRDRHGKTSDPYVVLSIPGVNLTPSASGSSKPSSSNSSSSSKRQTPAISKTVNPVWKPEEATFDLDVTPVWLGTNEEGVLPGGGRSLYKRSLSGAASKYLLQPARKIPKGAAAGARVIGRKAPKPMRMKRNNNNNNNNPSEANVAPASATTSAQASISASPSPTDAASRQEQQRAKPDLHRLATNVNTANLEPPPGSAVLNPSGASHAVVRALEFVLWDKDRFSADDYLGECSLPVKSWATASPGEDGSEATTEVGSVAWEHAKPITIPVVSHRRRREVSGELIVKVGLLPPSAPPASHANVDDVYHQLLLANTSDAALGVRGVPADQSLGTASAAEAFIDDGLSSGSEEDEEILLTDDEEDGGDGGSRPLRDDAGSETDTGTESEDIYRAHYQSIAGVPSLTRMDSDQIWPLATPQEPVVLSTPPIDSVPAPTKRRLFGKMGRSSSSTSLQSARSQDAAGTEGSGSGDGVTKGRLQKVRKPKKPRRKMTAGRRAAEEFAFKAEMGMDIIGIVMMEVQGAHNLPLWKNVTKISFDMDPFAIVSFGQKIFRTRVVRHSLNPVWDEKLLFHVRRHESGFMAKFAIYDWDRMSSHDFVGGTELQISELVELAPKPDPATGLYAADLDWTTAEQGMQSFTLSLHRTEHDEDVKFGRKQAPKISVKAKFTPYDLLRQSFWRHLLLQYDTNDSKSLSELELTTMLDSLGSTLSSMTIRSWFQRYGKSAEDGDELSFEEAILVLEEEIKKPWSQKRRVRSSETESGASTPALEIDRQLRAMGFSGSDAPTLSETCLAHEPVPVPSTVLECSETKTTNAPMLKPLLEKDISSTALSVVSMTTTMTSGSSASGTHATPVRTVSSASDVASESVESGQVEQVIKLKSCPLCHMGRLNRKGEMDIVTHLAVCASQDWRRVDSMLVRNFVTANQAHRKWYTKVLTKISQGSYALGANSANIIVQDRQSGELLEEKMQVYVRLGIRLLYQGAKSRMESARVKKMLKNMSIKQGVKFDDPASVREIAPFIAFHNLNIEEIFDPLDSFKTFNEFFYRKLKPDARPIAEPAHATRLVSGADCRMMAFESVNEATRIWIKGRGFSVEALLGDKYKGKVNALKDGALCIFRLAPQDYHRFHCPADAVVHQITPIEGQYYTVNPMAIRSAIDVYGENIRVVVEFHSPQFGRFFAVCVGAMMVGSTVLTKAVGDSVARGDELGYFKFGGSTIVLIFEKGRCVLDEDLLDNSNAAIETLVRVGMGIGRATLPR</sequence>
<dbReference type="HOGENOM" id="CLU_002661_2_1_1"/>
<dbReference type="PROSITE" id="PS00018">
    <property type="entry name" value="EF_HAND_1"/>
    <property type="match status" value="1"/>
</dbReference>
<comment type="cofactor">
    <cofactor evidence="12">
        <name>pyruvate</name>
        <dbReference type="ChEBI" id="CHEBI:15361"/>
    </cofactor>
    <text evidence="12">Binds 1 pyruvoyl group covalently per subunit.</text>
</comment>
<evidence type="ECO:0000256" key="7">
    <source>
        <dbReference type="ARBA" id="ARBA00023145"/>
    </source>
</evidence>
<feature type="compositionally biased region" description="Low complexity" evidence="13">
    <location>
        <begin position="167"/>
        <end position="186"/>
    </location>
</feature>
<keyword evidence="10 12" id="KW-1208">Phospholipid metabolism</keyword>
<name>A0A066VEQ4_TILAU</name>
<feature type="region of interest" description="Disordered" evidence="13">
    <location>
        <begin position="378"/>
        <end position="411"/>
    </location>
</feature>
<keyword evidence="5 12" id="KW-0443">Lipid metabolism</keyword>
<evidence type="ECO:0000256" key="11">
    <source>
        <dbReference type="ARBA" id="ARBA00023317"/>
    </source>
</evidence>
<feature type="modified residue" description="Pyruvic acid (Ser); by autocatalysis" evidence="12">
    <location>
        <position position="1232"/>
    </location>
</feature>
<comment type="function">
    <text evidence="12">Catalyzes the formation of phosphatidylethanolamine (PtdEtn) from phosphatidylserine (PtdSer). Plays a central role in phospholipid metabolism and in the interorganelle trafficking of phosphatidylserine.</text>
</comment>
<dbReference type="GO" id="GO:0010008">
    <property type="term" value="C:endosome membrane"/>
    <property type="evidence" value="ECO:0007669"/>
    <property type="project" value="UniProtKB-SubCell"/>
</dbReference>
<feature type="domain" description="C2" evidence="14">
    <location>
        <begin position="515"/>
        <end position="637"/>
    </location>
</feature>
<dbReference type="GO" id="GO:0004609">
    <property type="term" value="F:phosphatidylserine decarboxylase activity"/>
    <property type="evidence" value="ECO:0007669"/>
    <property type="project" value="UniProtKB-UniRule"/>
</dbReference>
<dbReference type="InParanoid" id="A0A066VEQ4"/>
<dbReference type="Gene3D" id="1.10.238.10">
    <property type="entry name" value="EF-hand"/>
    <property type="match status" value="1"/>
</dbReference>
<dbReference type="PANTHER" id="PTHR10067:SF17">
    <property type="entry name" value="PHOSPHATIDYLSERINE DECARBOXYLASE PROENZYME 2"/>
    <property type="match status" value="1"/>
</dbReference>
<keyword evidence="7 12" id="KW-0865">Zymogen</keyword>
<comment type="pathway">
    <text evidence="1">Lipid metabolism.</text>
</comment>
<dbReference type="InterPro" id="IPR035892">
    <property type="entry name" value="C2_domain_sf"/>
</dbReference>
<dbReference type="SUPFAM" id="SSF47473">
    <property type="entry name" value="EF-hand"/>
    <property type="match status" value="1"/>
</dbReference>
<feature type="site" description="Cleavage (non-hydrolytic); by autocatalysis" evidence="12">
    <location>
        <begin position="1231"/>
        <end position="1232"/>
    </location>
</feature>
<dbReference type="Pfam" id="PF02666">
    <property type="entry name" value="PS_Dcarbxylase"/>
    <property type="match status" value="1"/>
</dbReference>
<dbReference type="GO" id="GO:0000139">
    <property type="term" value="C:Golgi membrane"/>
    <property type="evidence" value="ECO:0007669"/>
    <property type="project" value="UniProtKB-SubCell"/>
</dbReference>
<dbReference type="Pfam" id="PF00168">
    <property type="entry name" value="C2"/>
    <property type="match status" value="3"/>
</dbReference>
<dbReference type="GeneID" id="25265099"/>
<feature type="region of interest" description="Disordered" evidence="13">
    <location>
        <begin position="45"/>
        <end position="76"/>
    </location>
</feature>
<dbReference type="GO" id="GO:0006646">
    <property type="term" value="P:phosphatidylethanolamine biosynthetic process"/>
    <property type="evidence" value="ECO:0007669"/>
    <property type="project" value="UniProtKB-UniRule"/>
</dbReference>
<keyword evidence="6 12" id="KW-0472">Membrane</keyword>
<evidence type="ECO:0000256" key="13">
    <source>
        <dbReference type="SAM" id="MobiDB-lite"/>
    </source>
</evidence>
<feature type="region of interest" description="Disordered" evidence="13">
    <location>
        <begin position="768"/>
        <end position="789"/>
    </location>
</feature>
<feature type="chain" id="PRO_5023522046" description="Phosphatidylserine decarboxylase 2 beta chain" evidence="12">
    <location>
        <begin position="1"/>
        <end position="1231"/>
    </location>
</feature>
<feature type="domain" description="C2" evidence="14">
    <location>
        <begin position="1"/>
        <end position="140"/>
    </location>
</feature>
<keyword evidence="11 12" id="KW-0670">Pyruvate</keyword>
<comment type="similarity">
    <text evidence="12">Belongs to the phosphatidylserine decarboxylase family. PSD-B subfamily. Eukaryotic type II sub-subfamily.</text>
</comment>
<accession>A0A066VEQ4</accession>
<keyword evidence="12" id="KW-0333">Golgi apparatus</keyword>
<dbReference type="CDD" id="cd00030">
    <property type="entry name" value="C2"/>
    <property type="match status" value="2"/>
</dbReference>
<feature type="region of interest" description="Disordered" evidence="13">
    <location>
        <begin position="438"/>
        <end position="515"/>
    </location>
</feature>
<dbReference type="RefSeq" id="XP_013241199.1">
    <property type="nucleotide sequence ID" value="XM_013385745.1"/>
</dbReference>
<dbReference type="AlphaFoldDB" id="A0A066VEQ4"/>
<gene>
    <name evidence="12" type="primary">PSD2</name>
    <name evidence="15" type="ORF">K437DRAFT_258852</name>
</gene>
<evidence type="ECO:0000256" key="3">
    <source>
        <dbReference type="ARBA" id="ARBA00022793"/>
    </source>
</evidence>
<keyword evidence="12" id="KW-0967">Endosome</keyword>
<dbReference type="InterPro" id="IPR000008">
    <property type="entry name" value="C2_dom"/>
</dbReference>
<protein>
    <recommendedName>
        <fullName evidence="12">Phosphatidylserine decarboxylase proenzyme 2</fullName>
        <ecNumber evidence="12">4.1.1.65</ecNumber>
    </recommendedName>
    <component>
        <recommendedName>
            <fullName evidence="12">Phosphatidylserine decarboxylase 2 beta chain</fullName>
        </recommendedName>
    </component>
    <component>
        <recommendedName>
            <fullName evidence="12">Phosphatidylserine decarboxylase 2 alpha chain</fullName>
        </recommendedName>
    </component>
</protein>